<keyword evidence="7" id="KW-1185">Reference proteome</keyword>
<dbReference type="PANTHER" id="PTHR43678">
    <property type="entry name" value="PUTATIVE (AFU_ORTHOLOGUE AFUA_2G00640)-RELATED"/>
    <property type="match status" value="1"/>
</dbReference>
<dbReference type="Gene3D" id="3.20.20.80">
    <property type="entry name" value="Glycosidases"/>
    <property type="match status" value="1"/>
</dbReference>
<dbReference type="Pfam" id="PF00754">
    <property type="entry name" value="F5_F8_type_C"/>
    <property type="match status" value="1"/>
</dbReference>
<dbReference type="InterPro" id="IPR052764">
    <property type="entry name" value="GH20_Enzymes"/>
</dbReference>
<dbReference type="InterPro" id="IPR000421">
    <property type="entry name" value="FA58C"/>
</dbReference>
<dbReference type="Pfam" id="PF10633">
    <property type="entry name" value="NPCBM_assoc"/>
    <property type="match status" value="1"/>
</dbReference>
<feature type="signal peptide" evidence="4">
    <location>
        <begin position="1"/>
        <end position="42"/>
    </location>
</feature>
<dbReference type="InterPro" id="IPR035992">
    <property type="entry name" value="Ricin_B-like_lectins"/>
</dbReference>
<dbReference type="Pfam" id="PF02838">
    <property type="entry name" value="Glyco_hydro_20b"/>
    <property type="match status" value="1"/>
</dbReference>
<dbReference type="InterPro" id="IPR000772">
    <property type="entry name" value="Ricin_B_lectin"/>
</dbReference>
<evidence type="ECO:0000313" key="7">
    <source>
        <dbReference type="Proteomes" id="UP000632535"/>
    </source>
</evidence>
<feature type="domain" description="F5/8 type C" evidence="5">
    <location>
        <begin position="784"/>
        <end position="939"/>
    </location>
</feature>
<dbReference type="SUPFAM" id="SSF49785">
    <property type="entry name" value="Galactose-binding domain-like"/>
    <property type="match status" value="1"/>
</dbReference>
<feature type="chain" id="PRO_5046297974" evidence="4">
    <location>
        <begin position="43"/>
        <end position="1039"/>
    </location>
</feature>
<comment type="caution">
    <text evidence="6">The sequence shown here is derived from an EMBL/GenBank/DDBJ whole genome shotgun (WGS) entry which is preliminary data.</text>
</comment>
<proteinExistence type="inferred from homology"/>
<dbReference type="PANTHER" id="PTHR43678:SF1">
    <property type="entry name" value="BETA-N-ACETYLHEXOSAMINIDASE"/>
    <property type="match status" value="1"/>
</dbReference>
<dbReference type="SUPFAM" id="SSF55545">
    <property type="entry name" value="beta-N-acetylhexosaminidase-like domain"/>
    <property type="match status" value="1"/>
</dbReference>
<comment type="similarity">
    <text evidence="1">Belongs to the glycosyl hydrolase 20 family.</text>
</comment>
<name>A0ABQ2B4U8_9MICO</name>
<dbReference type="RefSeq" id="WP_188522754.1">
    <property type="nucleotide sequence ID" value="NZ_BMDG01000003.1"/>
</dbReference>
<dbReference type="InterPro" id="IPR029018">
    <property type="entry name" value="Hex-like_dom2"/>
</dbReference>
<evidence type="ECO:0000259" key="5">
    <source>
        <dbReference type="PROSITE" id="PS50022"/>
    </source>
</evidence>
<gene>
    <name evidence="6" type="ORF">GCM10007368_12160</name>
</gene>
<dbReference type="Proteomes" id="UP000632535">
    <property type="component" value="Unassembled WGS sequence"/>
</dbReference>
<dbReference type="Gene3D" id="3.30.379.10">
    <property type="entry name" value="Chitobiase/beta-hexosaminidase domain 2-like"/>
    <property type="match status" value="1"/>
</dbReference>
<dbReference type="InterPro" id="IPR025705">
    <property type="entry name" value="Beta_hexosaminidase_sua/sub"/>
</dbReference>
<dbReference type="SUPFAM" id="SSF50370">
    <property type="entry name" value="Ricin B-like lectins"/>
    <property type="match status" value="1"/>
</dbReference>
<sequence length="1039" mass="108170">MPSSPASPTSARPPGRTSRALAALTTGLALVAAGLAAAPAAATPSAPSTASASAGLPDVVPSIDGWEPAGGGVFTATGGMRIVHDAGSAETEAVAGLVADELGVAYPGTTAAAGDAGPGDVRLVLDDARTDLGAEGYELTVGDAVTVTAATRTGVFYGTRTLTQMLTQQAAVPQGSVVDVPEYAERGVTLCACVINVSPDWIDRLIEEMSYLKLNTLMVELKVKVDGYPETNTWSYYTKDDVRELVQKASRHGIDVVPEINSPGHMEIWLENLPELQLTNEQTGEKDEVRMDITQDASFDFYTDLVDEYSEVFTSEYWHMGVDEYMLGSGYKNYPQILRFAQEHLGADATEDDVVAWYVNKVNDYVRSQGKTLRIWNDGVMTDNQVVPFDTDIVVEHWNQAGSTIEPQQFVDWGHDVVNVSNSLYMVRGGYGVDSAGLYDSGWTPAQFHGSTVTEGAEQVRGARMSMWPDAGTPAEAENTTEERMFEPLRLVAQATWSDSRPWPSYAEFRAAMDAVGRPPLWENVTRLPVDDGSYTIAAADGSGALAATGDGTVELAETGQPLTLTHTEDDYYVVTSSDGRCLDVARDGTMRLDVPVEIGADVRLRDCADTTVQKWQVKQSDGAGAFTVVNAATQQHLSVSEGLVDVPVSHSEPKTVEDGRVVQTPADWGATEWELTGAVSMGATLSSAQAAPGESVTATVSVTNDTDAPLAAASVRAAGVPEGWTALPREAAVEGVEPGGSASVEVRLFNVAATSGAATFSFELVGADGTVVATASTSANALCATGTLRPAAVADVSSEQTSGEPAPSGPAAAAIDGDAATYWHSRWSDPVATYPHAIVVDLGETTSTCGLWYTARQSGGSGGANGRVGEYEVYTSTDVTTIDGDWGEPATTGEFASSAEPQLAGFGARQARYVKLVALSEVGGNPWATVAELAAAGPAVDAPTYDPTIALDEKVAARGAHATVRGAGFAPGETVSFEAGRPTAGLAVGEAVADADGAVTATVAVPRDVRPGPLRVTGEGATSGATAAARLVVTGAAG</sequence>
<dbReference type="InterPro" id="IPR015883">
    <property type="entry name" value="Glyco_hydro_20_cat"/>
</dbReference>
<dbReference type="CDD" id="cd23386">
    <property type="entry name" value="beta-trefoil_Ricin_LNBase"/>
    <property type="match status" value="1"/>
</dbReference>
<dbReference type="PROSITE" id="PS50022">
    <property type="entry name" value="FA58C_3"/>
    <property type="match status" value="1"/>
</dbReference>
<dbReference type="Gene3D" id="2.60.120.260">
    <property type="entry name" value="Galactose-binding domain-like"/>
    <property type="match status" value="1"/>
</dbReference>
<accession>A0ABQ2B4U8</accession>
<dbReference type="Gene3D" id="2.80.10.50">
    <property type="match status" value="1"/>
</dbReference>
<organism evidence="6 7">
    <name type="scientific">Isoptericola cucumis</name>
    <dbReference type="NCBI Taxonomy" id="1776856"/>
    <lineage>
        <taxon>Bacteria</taxon>
        <taxon>Bacillati</taxon>
        <taxon>Actinomycetota</taxon>
        <taxon>Actinomycetes</taxon>
        <taxon>Micrococcales</taxon>
        <taxon>Promicromonosporaceae</taxon>
        <taxon>Isoptericola</taxon>
    </lineage>
</organism>
<keyword evidence="2" id="KW-0378">Hydrolase</keyword>
<evidence type="ECO:0000256" key="4">
    <source>
        <dbReference type="SAM" id="SignalP"/>
    </source>
</evidence>
<dbReference type="SUPFAM" id="SSF51445">
    <property type="entry name" value="(Trans)glycosidases"/>
    <property type="match status" value="1"/>
</dbReference>
<keyword evidence="4" id="KW-0732">Signal</keyword>
<evidence type="ECO:0000256" key="2">
    <source>
        <dbReference type="ARBA" id="ARBA00022801"/>
    </source>
</evidence>
<dbReference type="EMBL" id="BMDG01000003">
    <property type="protein sequence ID" value="GGI06637.1"/>
    <property type="molecule type" value="Genomic_DNA"/>
</dbReference>
<reference evidence="7" key="1">
    <citation type="journal article" date="2019" name="Int. J. Syst. Evol. Microbiol.">
        <title>The Global Catalogue of Microorganisms (GCM) 10K type strain sequencing project: providing services to taxonomists for standard genome sequencing and annotation.</title>
        <authorList>
            <consortium name="The Broad Institute Genomics Platform"/>
            <consortium name="The Broad Institute Genome Sequencing Center for Infectious Disease"/>
            <person name="Wu L."/>
            <person name="Ma J."/>
        </authorList>
    </citation>
    <scope>NUCLEOTIDE SEQUENCE [LARGE SCALE GENOMIC DNA]</scope>
    <source>
        <strain evidence="7">CCM 8653</strain>
    </source>
</reference>
<dbReference type="CDD" id="cd06564">
    <property type="entry name" value="GH20_DspB_LnbB-like"/>
    <property type="match status" value="1"/>
</dbReference>
<keyword evidence="3" id="KW-0326">Glycosidase</keyword>
<dbReference type="Pfam" id="PF14200">
    <property type="entry name" value="RicinB_lectin_2"/>
    <property type="match status" value="1"/>
</dbReference>
<protein>
    <submittedName>
        <fullName evidence="6">Lacto-N-biosidase</fullName>
    </submittedName>
</protein>
<dbReference type="PRINTS" id="PR00738">
    <property type="entry name" value="GLHYDRLASE20"/>
</dbReference>
<dbReference type="InterPro" id="IPR017853">
    <property type="entry name" value="GH"/>
</dbReference>
<evidence type="ECO:0000313" key="6">
    <source>
        <dbReference type="EMBL" id="GGI06637.1"/>
    </source>
</evidence>
<evidence type="ECO:0000256" key="1">
    <source>
        <dbReference type="ARBA" id="ARBA00006285"/>
    </source>
</evidence>
<dbReference type="InterPro" id="IPR008979">
    <property type="entry name" value="Galactose-bd-like_sf"/>
</dbReference>
<evidence type="ECO:0000256" key="3">
    <source>
        <dbReference type="ARBA" id="ARBA00023295"/>
    </source>
</evidence>
<dbReference type="InterPro" id="IPR015882">
    <property type="entry name" value="HEX_bac_N"/>
</dbReference>
<dbReference type="InterPro" id="IPR018905">
    <property type="entry name" value="A-galactase_NEW3"/>
</dbReference>
<dbReference type="Pfam" id="PF00728">
    <property type="entry name" value="Glyco_hydro_20"/>
    <property type="match status" value="1"/>
</dbReference>